<dbReference type="InterPro" id="IPR007627">
    <property type="entry name" value="RNA_pol_sigma70_r2"/>
</dbReference>
<comment type="similarity">
    <text evidence="1">Belongs to the sigma-70 factor family. ECF subfamily.</text>
</comment>
<dbReference type="InterPro" id="IPR013324">
    <property type="entry name" value="RNA_pol_sigma_r3/r4-like"/>
</dbReference>
<dbReference type="Pfam" id="PF08281">
    <property type="entry name" value="Sigma70_r4_2"/>
    <property type="match status" value="1"/>
</dbReference>
<dbReference type="EMBL" id="JBHMAX010000006">
    <property type="protein sequence ID" value="MFB9731005.1"/>
    <property type="molecule type" value="Genomic_DNA"/>
</dbReference>
<keyword evidence="9" id="KW-1185">Reference proteome</keyword>
<dbReference type="Pfam" id="PF04542">
    <property type="entry name" value="Sigma70_r2"/>
    <property type="match status" value="1"/>
</dbReference>
<dbReference type="Proteomes" id="UP001589613">
    <property type="component" value="Unassembled WGS sequence"/>
</dbReference>
<feature type="domain" description="RNA polymerase sigma factor 70 region 4 type 2" evidence="7">
    <location>
        <begin position="99"/>
        <end position="150"/>
    </location>
</feature>
<evidence type="ECO:0000259" key="7">
    <source>
        <dbReference type="Pfam" id="PF08281"/>
    </source>
</evidence>
<sequence>MRITDEEAFVEFATGAKPWLLTSAWMLTADPHAAEDLVQETLVRLYVRWPRLRSGQPAAYARKVLANLHTDRWRRSHRELLTDHPPEGGGRGTDPQTVDLLRALQQLAPRERECVVLRHYLDLSERQTAEALGVSVGAVKGYTSRGLAALRPLMQDQEDRHVRP</sequence>
<dbReference type="CDD" id="cd06171">
    <property type="entry name" value="Sigma70_r4"/>
    <property type="match status" value="1"/>
</dbReference>
<dbReference type="InterPro" id="IPR014325">
    <property type="entry name" value="RNA_pol_sigma-E_actinobac"/>
</dbReference>
<dbReference type="SUPFAM" id="SSF88946">
    <property type="entry name" value="Sigma2 domain of RNA polymerase sigma factors"/>
    <property type="match status" value="1"/>
</dbReference>
<protein>
    <submittedName>
        <fullName evidence="8">SigE family RNA polymerase sigma factor</fullName>
    </submittedName>
</protein>
<dbReference type="InterPro" id="IPR039425">
    <property type="entry name" value="RNA_pol_sigma-70-like"/>
</dbReference>
<evidence type="ECO:0000256" key="1">
    <source>
        <dbReference type="ARBA" id="ARBA00010641"/>
    </source>
</evidence>
<dbReference type="InterPro" id="IPR013249">
    <property type="entry name" value="RNA_pol_sigma70_r4_t2"/>
</dbReference>
<evidence type="ECO:0000256" key="3">
    <source>
        <dbReference type="ARBA" id="ARBA00023082"/>
    </source>
</evidence>
<dbReference type="SUPFAM" id="SSF88659">
    <property type="entry name" value="Sigma3 and sigma4 domains of RNA polymerase sigma factors"/>
    <property type="match status" value="1"/>
</dbReference>
<keyword evidence="4" id="KW-0238">DNA-binding</keyword>
<keyword evidence="3" id="KW-0731">Sigma factor</keyword>
<evidence type="ECO:0000313" key="9">
    <source>
        <dbReference type="Proteomes" id="UP001589613"/>
    </source>
</evidence>
<dbReference type="InterPro" id="IPR036388">
    <property type="entry name" value="WH-like_DNA-bd_sf"/>
</dbReference>
<dbReference type="InterPro" id="IPR013325">
    <property type="entry name" value="RNA_pol_sigma_r2"/>
</dbReference>
<evidence type="ECO:0000313" key="8">
    <source>
        <dbReference type="EMBL" id="MFB9731005.1"/>
    </source>
</evidence>
<gene>
    <name evidence="8" type="ORF">ACFFN0_02985</name>
</gene>
<evidence type="ECO:0000259" key="6">
    <source>
        <dbReference type="Pfam" id="PF04542"/>
    </source>
</evidence>
<keyword evidence="5" id="KW-0804">Transcription</keyword>
<dbReference type="RefSeq" id="WP_202876574.1">
    <property type="nucleotide sequence ID" value="NZ_JBHMAX010000006.1"/>
</dbReference>
<dbReference type="PANTHER" id="PTHR43133:SF50">
    <property type="entry name" value="ECF RNA POLYMERASE SIGMA FACTOR SIGM"/>
    <property type="match status" value="1"/>
</dbReference>
<reference evidence="8 9" key="1">
    <citation type="submission" date="2024-09" db="EMBL/GenBank/DDBJ databases">
        <authorList>
            <person name="Sun Q."/>
            <person name="Mori K."/>
        </authorList>
    </citation>
    <scope>NUCLEOTIDE SEQUENCE [LARGE SCALE GENOMIC DNA]</scope>
    <source>
        <strain evidence="8 9">JCM 12763</strain>
    </source>
</reference>
<accession>A0ABV5UZR0</accession>
<dbReference type="NCBIfam" id="TIGR02983">
    <property type="entry name" value="SigE-fam_strep"/>
    <property type="match status" value="1"/>
</dbReference>
<evidence type="ECO:0000256" key="4">
    <source>
        <dbReference type="ARBA" id="ARBA00023125"/>
    </source>
</evidence>
<dbReference type="PANTHER" id="PTHR43133">
    <property type="entry name" value="RNA POLYMERASE ECF-TYPE SIGMA FACTO"/>
    <property type="match status" value="1"/>
</dbReference>
<name>A0ABV5UZR0_9MICO</name>
<comment type="caution">
    <text evidence="8">The sequence shown here is derived from an EMBL/GenBank/DDBJ whole genome shotgun (WGS) entry which is preliminary data.</text>
</comment>
<dbReference type="Gene3D" id="1.10.10.10">
    <property type="entry name" value="Winged helix-like DNA-binding domain superfamily/Winged helix DNA-binding domain"/>
    <property type="match status" value="1"/>
</dbReference>
<dbReference type="Gene3D" id="1.10.1740.10">
    <property type="match status" value="1"/>
</dbReference>
<keyword evidence="2" id="KW-0805">Transcription regulation</keyword>
<evidence type="ECO:0000256" key="5">
    <source>
        <dbReference type="ARBA" id="ARBA00023163"/>
    </source>
</evidence>
<evidence type="ECO:0000256" key="2">
    <source>
        <dbReference type="ARBA" id="ARBA00023015"/>
    </source>
</evidence>
<proteinExistence type="inferred from homology"/>
<organism evidence="8 9">
    <name type="scientific">Ornithinimicrobium kibberense</name>
    <dbReference type="NCBI Taxonomy" id="282060"/>
    <lineage>
        <taxon>Bacteria</taxon>
        <taxon>Bacillati</taxon>
        <taxon>Actinomycetota</taxon>
        <taxon>Actinomycetes</taxon>
        <taxon>Micrococcales</taxon>
        <taxon>Ornithinimicrobiaceae</taxon>
        <taxon>Ornithinimicrobium</taxon>
    </lineage>
</organism>
<feature type="domain" description="RNA polymerase sigma-70 region 2" evidence="6">
    <location>
        <begin position="17"/>
        <end position="78"/>
    </location>
</feature>